<evidence type="ECO:0000256" key="1">
    <source>
        <dbReference type="ARBA" id="ARBA00004651"/>
    </source>
</evidence>
<evidence type="ECO:0000256" key="6">
    <source>
        <dbReference type="SAM" id="Phobius"/>
    </source>
</evidence>
<dbReference type="RefSeq" id="WP_272424254.1">
    <property type="nucleotide sequence ID" value="NZ_JAGTJJ010000098.1"/>
</dbReference>
<sequence>MSTSHAEHDHGHGHGSGNGDHVPHVLPFKVYIGTFATLLFLTVVTVAASYVDIGHTGNLIVALLIATIKASVVALIFMHLKWDHKFHGIIFVSALIFLAVFIGITMSDTEFRGEAESIEAKNPVDLKDPFKAQRTGDIAVPKEAALPAAAGSAAPAAGSAAPATVPAKH</sequence>
<reference evidence="7 8" key="1">
    <citation type="submission" date="2021-04" db="EMBL/GenBank/DDBJ databases">
        <title>Genome analysis of Polyangium sp.</title>
        <authorList>
            <person name="Li Y."/>
            <person name="Wang J."/>
        </authorList>
    </citation>
    <scope>NUCLEOTIDE SEQUENCE [LARGE SCALE GENOMIC DNA]</scope>
    <source>
        <strain evidence="7 8">SDU14</strain>
    </source>
</reference>
<evidence type="ECO:0000313" key="7">
    <source>
        <dbReference type="EMBL" id="MDC3989181.1"/>
    </source>
</evidence>
<comment type="caution">
    <text evidence="7">The sequence shown here is derived from an EMBL/GenBank/DDBJ whole genome shotgun (WGS) entry which is preliminary data.</text>
</comment>
<proteinExistence type="predicted"/>
<dbReference type="GO" id="GO:0005886">
    <property type="term" value="C:plasma membrane"/>
    <property type="evidence" value="ECO:0007669"/>
    <property type="project" value="UniProtKB-SubCell"/>
</dbReference>
<evidence type="ECO:0000313" key="8">
    <source>
        <dbReference type="Proteomes" id="UP001151081"/>
    </source>
</evidence>
<keyword evidence="8" id="KW-1185">Reference proteome</keyword>
<dbReference type="Pfam" id="PF03626">
    <property type="entry name" value="COX4_pro"/>
    <property type="match status" value="1"/>
</dbReference>
<dbReference type="EMBL" id="JAGTJJ010000098">
    <property type="protein sequence ID" value="MDC3989181.1"/>
    <property type="molecule type" value="Genomic_DNA"/>
</dbReference>
<keyword evidence="4 6" id="KW-1133">Transmembrane helix</keyword>
<accession>A0A9X4AYV8</accession>
<dbReference type="InterPro" id="IPR011743">
    <property type="entry name" value="Caa3_sub_IV"/>
</dbReference>
<feature type="transmembrane region" description="Helical" evidence="6">
    <location>
        <begin position="58"/>
        <end position="80"/>
    </location>
</feature>
<evidence type="ECO:0000256" key="3">
    <source>
        <dbReference type="ARBA" id="ARBA00022692"/>
    </source>
</evidence>
<dbReference type="AlphaFoldDB" id="A0A9X4AYV8"/>
<feature type="transmembrane region" description="Helical" evidence="6">
    <location>
        <begin position="30"/>
        <end position="51"/>
    </location>
</feature>
<evidence type="ECO:0000256" key="5">
    <source>
        <dbReference type="ARBA" id="ARBA00023136"/>
    </source>
</evidence>
<gene>
    <name evidence="7" type="ORF">KEG57_52440</name>
</gene>
<comment type="subcellular location">
    <subcellularLocation>
        <location evidence="1">Cell membrane</location>
        <topology evidence="1">Multi-pass membrane protein</topology>
    </subcellularLocation>
</comment>
<dbReference type="InterPro" id="IPR005171">
    <property type="entry name" value="Cyt_c_oxidase_su4_prok"/>
</dbReference>
<organism evidence="7 8">
    <name type="scientific">Polyangium jinanense</name>
    <dbReference type="NCBI Taxonomy" id="2829994"/>
    <lineage>
        <taxon>Bacteria</taxon>
        <taxon>Pseudomonadati</taxon>
        <taxon>Myxococcota</taxon>
        <taxon>Polyangia</taxon>
        <taxon>Polyangiales</taxon>
        <taxon>Polyangiaceae</taxon>
        <taxon>Polyangium</taxon>
    </lineage>
</organism>
<evidence type="ECO:0000256" key="4">
    <source>
        <dbReference type="ARBA" id="ARBA00022989"/>
    </source>
</evidence>
<dbReference type="NCBIfam" id="TIGR02229">
    <property type="entry name" value="caa3_sub_IV"/>
    <property type="match status" value="1"/>
</dbReference>
<evidence type="ECO:0000256" key="2">
    <source>
        <dbReference type="ARBA" id="ARBA00022475"/>
    </source>
</evidence>
<dbReference type="Proteomes" id="UP001151081">
    <property type="component" value="Unassembled WGS sequence"/>
</dbReference>
<protein>
    <submittedName>
        <fullName evidence="7">Cytochrome C oxidase subunit IV family protein</fullName>
    </submittedName>
</protein>
<keyword evidence="2" id="KW-1003">Cell membrane</keyword>
<keyword evidence="3 6" id="KW-0812">Transmembrane</keyword>
<name>A0A9X4AYV8_9BACT</name>
<keyword evidence="5 6" id="KW-0472">Membrane</keyword>
<feature type="transmembrane region" description="Helical" evidence="6">
    <location>
        <begin position="86"/>
        <end position="104"/>
    </location>
</feature>